<dbReference type="InterPro" id="IPR003399">
    <property type="entry name" value="Mce/MlaD"/>
</dbReference>
<evidence type="ECO:0000313" key="2">
    <source>
        <dbReference type="EMBL" id="BAV94492.1"/>
    </source>
</evidence>
<keyword evidence="3" id="KW-1185">Reference proteome</keyword>
<accession>A0A1J1E381</accession>
<dbReference type="PANTHER" id="PTHR33371:SF4">
    <property type="entry name" value="INTERMEMBRANE PHOSPHOLIPID TRANSPORT SYSTEM BINDING PROTEIN MLAD"/>
    <property type="match status" value="1"/>
</dbReference>
<dbReference type="EMBL" id="AP014564">
    <property type="protein sequence ID" value="BAV94492.1"/>
    <property type="molecule type" value="Genomic_DNA"/>
</dbReference>
<name>A0A1J1E381_9FLAO</name>
<dbReference type="KEGG" id="ise:JBKA6_0479"/>
<dbReference type="AlphaFoldDB" id="A0A1J1E381"/>
<sequence>MGLIAICVIAAFVWAFNYARGINLFVPGNYYYSVYKKSNGLKKGNLVLLNGLKVGIVSDISFHPNKSGDVLVELYVESVLPFSKNSVALIKSTTIIGNKSIEILMRDGQELLPRDTIKGELDREITDVIQSNIDPLMIKVEKTLASMDKALENISEFFVKNELAIKTVFNNTNSSLSNVDKISLDIKDILSEKKEKISNIIDHLDSISVNATAISDTILKSKFYDTINKLNNILADIDNGKGSIGKLIKYDDLYLNFNTTVTELHSVLEDLKLNPSRYVHFSVFGGDKTEYKKPEKDKVEKPEE</sequence>
<proteinExistence type="predicted"/>
<dbReference type="Proteomes" id="UP000243197">
    <property type="component" value="Chromosome"/>
</dbReference>
<feature type="domain" description="Mce/MlaD" evidence="1">
    <location>
        <begin position="29"/>
        <end position="104"/>
    </location>
</feature>
<dbReference type="InterPro" id="IPR052336">
    <property type="entry name" value="MlaD_Phospholipid_Transporter"/>
</dbReference>
<evidence type="ECO:0000313" key="3">
    <source>
        <dbReference type="Proteomes" id="UP000243197"/>
    </source>
</evidence>
<evidence type="ECO:0000259" key="1">
    <source>
        <dbReference type="Pfam" id="PF02470"/>
    </source>
</evidence>
<gene>
    <name evidence="2" type="ORF">JBKA6_0479</name>
</gene>
<protein>
    <submittedName>
        <fullName evidence="2">Mammalian cell entry family protein</fullName>
    </submittedName>
</protein>
<organism evidence="2 3">
    <name type="scientific">Ichthyobacterium seriolicida</name>
    <dbReference type="NCBI Taxonomy" id="242600"/>
    <lineage>
        <taxon>Bacteria</taxon>
        <taxon>Pseudomonadati</taxon>
        <taxon>Bacteroidota</taxon>
        <taxon>Flavobacteriia</taxon>
        <taxon>Flavobacteriales</taxon>
        <taxon>Ichthyobacteriaceae</taxon>
        <taxon>Ichthyobacterium</taxon>
    </lineage>
</organism>
<dbReference type="PANTHER" id="PTHR33371">
    <property type="entry name" value="INTERMEMBRANE PHOSPHOLIPID TRANSPORT SYSTEM BINDING PROTEIN MLAD-RELATED"/>
    <property type="match status" value="1"/>
</dbReference>
<reference evidence="2 3" key="1">
    <citation type="submission" date="2014-03" db="EMBL/GenBank/DDBJ databases">
        <title>complete genome sequence of Flavobacteriaceae bacterium JBKA-6.</title>
        <authorList>
            <person name="Takano T."/>
            <person name="Nakamura Y."/>
            <person name="Takuma S."/>
            <person name="Yasuike M."/>
            <person name="Matsuyama T."/>
            <person name="Sakai T."/>
            <person name="Fujiwara A."/>
            <person name="Kimoto K."/>
            <person name="Fukuda Y."/>
            <person name="Kondo H."/>
            <person name="Hirono I."/>
            <person name="Nakayasu C."/>
        </authorList>
    </citation>
    <scope>NUCLEOTIDE SEQUENCE [LARGE SCALE GENOMIC DNA]</scope>
    <source>
        <strain evidence="2 3">JBKA-6</strain>
    </source>
</reference>
<dbReference type="Pfam" id="PF02470">
    <property type="entry name" value="MlaD"/>
    <property type="match status" value="1"/>
</dbReference>